<dbReference type="InterPro" id="IPR036034">
    <property type="entry name" value="PDZ_sf"/>
</dbReference>
<keyword evidence="2" id="KW-0677">Repeat</keyword>
<dbReference type="PROSITE" id="PS01159">
    <property type="entry name" value="WW_DOMAIN_1"/>
    <property type="match status" value="2"/>
</dbReference>
<dbReference type="GO" id="GO:0008013">
    <property type="term" value="F:beta-catenin binding"/>
    <property type="evidence" value="ECO:0007669"/>
    <property type="project" value="EnsemblMetazoa"/>
</dbReference>
<dbReference type="InterPro" id="IPR008145">
    <property type="entry name" value="GK/Ca_channel_bsu"/>
</dbReference>
<dbReference type="PANTHER" id="PTHR10316">
    <property type="entry name" value="MEMBRANE ASSOCIATED GUANYLATE KINASE-RELATED"/>
    <property type="match status" value="1"/>
</dbReference>
<dbReference type="SMART" id="SM00228">
    <property type="entry name" value="PDZ"/>
    <property type="match status" value="6"/>
</dbReference>
<organism evidence="8 9">
    <name type="scientific">Onchocerca volvulus</name>
    <dbReference type="NCBI Taxonomy" id="6282"/>
    <lineage>
        <taxon>Eukaryota</taxon>
        <taxon>Metazoa</taxon>
        <taxon>Ecdysozoa</taxon>
        <taxon>Nematoda</taxon>
        <taxon>Chromadorea</taxon>
        <taxon>Rhabditida</taxon>
        <taxon>Spirurina</taxon>
        <taxon>Spiruromorpha</taxon>
        <taxon>Filarioidea</taxon>
        <taxon>Onchocercidae</taxon>
        <taxon>Onchocerca</taxon>
    </lineage>
</organism>
<dbReference type="CDD" id="cd00201">
    <property type="entry name" value="WW"/>
    <property type="match status" value="2"/>
</dbReference>
<dbReference type="GO" id="GO:0032880">
    <property type="term" value="P:regulation of protein localization"/>
    <property type="evidence" value="ECO:0007669"/>
    <property type="project" value="EnsemblMetazoa"/>
</dbReference>
<evidence type="ECO:0000256" key="4">
    <source>
        <dbReference type="SAM" id="MobiDB-lite"/>
    </source>
</evidence>
<feature type="region of interest" description="Disordered" evidence="4">
    <location>
        <begin position="585"/>
        <end position="619"/>
    </location>
</feature>
<evidence type="ECO:0000259" key="5">
    <source>
        <dbReference type="PROSITE" id="PS50020"/>
    </source>
</evidence>
<dbReference type="EMBL" id="CMVM020000161">
    <property type="status" value="NOT_ANNOTATED_CDS"/>
    <property type="molecule type" value="Genomic_DNA"/>
</dbReference>
<dbReference type="InterPro" id="IPR001202">
    <property type="entry name" value="WW_dom"/>
</dbReference>
<feature type="domain" description="PDZ" evidence="7">
    <location>
        <begin position="705"/>
        <end position="787"/>
    </location>
</feature>
<sequence>MSSRKALIHKQTGKDNEEADLVTLEKILNSMDVTRKTSHISISDDANKKCDLLETITSTVRISCQPPSIPFTIQGGSAEGYLILVESVLHPDLLNVLATDDIILSINGRKVSGMLLRDVRRLLEGLFAMNESFYMEIVSKNSIPSSITEILAGEDYSELQIVIRNNVYQKTVPYTTRSPRNGEIDGVHYKFVDVSTFRQLRENNQLLEHGHYQGHYYGTPKPLEDDEMVSDPKGPLPPNWEIAYSDQGEKYFVDHNTGTTQWEDPRDLPDGWEKVNDGIYGTFYVDHVNKRTQYERPSSSSLQKIADVVPHNSASHSYAYNNNHDASSSMKTILTSNDTESRRHSTLYSNHSSPSHAAGSTYSFTRDPSQLRGELITTRIIKGPKGLGFTLIGNDGNSLQDEFLQIKNVIPGGPAHRDGVLQMGDVLVFVNSECVLGSSQAHACLIFQSIGVGELVTLQICRGYPLLFDPTNKIVTENAYITRSDDVKEIIINKGSNGFGFTIFESIQGQRVKKILYPERCENLLEGDTLLEMRTTYPHGNPSCPIGEERVTNFRGMPHHELVSILRDCPVGFWAKLIVRRNSPKHRSRTPSAAFRYGEQRPSPAPTLMPRSKTPAPHPPRPCKTYFHPSTLMSATSQSLAISNGGVISAQGSDNTIPRQHERRLNEDIYENFSNLRPSSTSLGFSTPNYMPMTALAASNVETITVNLIRKPNGFGFRVVGGTEEGTNITVGQVVPGGAAADDGRLHQGDEIIEIGGKNVEGESHAVAVQLMQKAAANGHVKLVVRRPKTGDLSRSTSTPINQLDITSAIYDVILNRNHGESFGFVIISSLNNNGSTIGRIVERSPAALCGQLRVGDRVIAVNGIDITKLSHNDIVTLIKKSGLSVRLTISPSSSSGSLLGMSCHCISSSTSYYSTSHIGPTTTYGRSSHHTNQSCPSHSQSFDVPQYRYPAGNGYITRTSPIPPEAEQTFINVELNRGPKGFGFSIRGGQEFDSMPLFVLRIAEDGPAALDGRLKVGDQLMEINGQSTRGMTHSSAIQIIKQYPTVRLLVRRPQGF</sequence>
<feature type="domain" description="WW" evidence="5">
    <location>
        <begin position="266"/>
        <end position="299"/>
    </location>
</feature>
<dbReference type="PROSITE" id="PS50052">
    <property type="entry name" value="GUANYLATE_KINASE_2"/>
    <property type="match status" value="1"/>
</dbReference>
<dbReference type="SUPFAM" id="SSF51045">
    <property type="entry name" value="WW domain"/>
    <property type="match status" value="2"/>
</dbReference>
<dbReference type="InterPro" id="IPR027417">
    <property type="entry name" value="P-loop_NTPase"/>
</dbReference>
<dbReference type="CDD" id="cd06733">
    <property type="entry name" value="PDZ3_MAGI-1_3-like"/>
    <property type="match status" value="1"/>
</dbReference>
<protein>
    <submittedName>
        <fullName evidence="8">Uncharacterized protein</fullName>
    </submittedName>
</protein>
<dbReference type="CDD" id="cd06735">
    <property type="entry name" value="PDZ5_MAGI-1_3-like"/>
    <property type="match status" value="1"/>
</dbReference>
<feature type="region of interest" description="Disordered" evidence="4">
    <location>
        <begin position="925"/>
        <end position="944"/>
    </location>
</feature>
<dbReference type="InterPro" id="IPR001478">
    <property type="entry name" value="PDZ"/>
</dbReference>
<evidence type="ECO:0000256" key="2">
    <source>
        <dbReference type="ARBA" id="ARBA00022737"/>
    </source>
</evidence>
<dbReference type="Gene3D" id="3.30.63.10">
    <property type="entry name" value="Guanylate Kinase phosphate binding domain"/>
    <property type="match status" value="1"/>
</dbReference>
<dbReference type="GO" id="GO:0005737">
    <property type="term" value="C:cytoplasm"/>
    <property type="evidence" value="ECO:0007669"/>
    <property type="project" value="TreeGrafter"/>
</dbReference>
<dbReference type="SUPFAM" id="SSF50156">
    <property type="entry name" value="PDZ domain-like"/>
    <property type="match status" value="6"/>
</dbReference>
<dbReference type="Pfam" id="PF00625">
    <property type="entry name" value="Guanylate_kin"/>
    <property type="match status" value="1"/>
</dbReference>
<dbReference type="AlphaFoldDB" id="A0A8R1TW35"/>
<dbReference type="CDD" id="cd06734">
    <property type="entry name" value="PDZ4_MAGI-1_3-like"/>
    <property type="match status" value="1"/>
</dbReference>
<dbReference type="GO" id="GO:0046959">
    <property type="term" value="P:habituation"/>
    <property type="evidence" value="ECO:0007669"/>
    <property type="project" value="EnsemblMetazoa"/>
</dbReference>
<comment type="subcellular location">
    <subcellularLocation>
        <location evidence="1">Membrane</location>
        <topology evidence="1">Peripheral membrane protein</topology>
    </subcellularLocation>
</comment>
<dbReference type="GO" id="GO:0045202">
    <property type="term" value="C:synapse"/>
    <property type="evidence" value="ECO:0007669"/>
    <property type="project" value="EnsemblMetazoa"/>
</dbReference>
<feature type="domain" description="PDZ" evidence="7">
    <location>
        <begin position="973"/>
        <end position="1043"/>
    </location>
</feature>
<accession>A0A8R1TW35</accession>
<evidence type="ECO:0000313" key="8">
    <source>
        <dbReference type="EnsemblMetazoa" id="OVOC5714.1"/>
    </source>
</evidence>
<feature type="domain" description="PDZ" evidence="7">
    <location>
        <begin position="812"/>
        <end position="894"/>
    </location>
</feature>
<dbReference type="GO" id="GO:0035254">
    <property type="term" value="F:glutamate receptor binding"/>
    <property type="evidence" value="ECO:0007669"/>
    <property type="project" value="EnsemblMetazoa"/>
</dbReference>
<keyword evidence="9" id="KW-1185">Reference proteome</keyword>
<evidence type="ECO:0000313" key="9">
    <source>
        <dbReference type="Proteomes" id="UP000024404"/>
    </source>
</evidence>
<dbReference type="PANTHER" id="PTHR10316:SF40">
    <property type="entry name" value="LD27118P"/>
    <property type="match status" value="1"/>
</dbReference>
<dbReference type="FunFam" id="3.30.63.10:FF:000002">
    <property type="entry name" value="Guanylate kinase 1"/>
    <property type="match status" value="1"/>
</dbReference>
<dbReference type="InterPro" id="IPR008144">
    <property type="entry name" value="Guanylate_kin-like_dom"/>
</dbReference>
<feature type="region of interest" description="Disordered" evidence="4">
    <location>
        <begin position="338"/>
        <end position="365"/>
    </location>
</feature>
<feature type="domain" description="WW" evidence="5">
    <location>
        <begin position="234"/>
        <end position="267"/>
    </location>
</feature>
<dbReference type="GO" id="GO:0016020">
    <property type="term" value="C:membrane"/>
    <property type="evidence" value="ECO:0007669"/>
    <property type="project" value="UniProtKB-SubCell"/>
</dbReference>
<dbReference type="Gene3D" id="2.30.42.10">
    <property type="match status" value="5"/>
</dbReference>
<dbReference type="InterPro" id="IPR020590">
    <property type="entry name" value="Guanylate_kinase_CS"/>
</dbReference>
<dbReference type="GO" id="GO:0007616">
    <property type="term" value="P:long-term memory"/>
    <property type="evidence" value="ECO:0007669"/>
    <property type="project" value="EnsemblMetazoa"/>
</dbReference>
<dbReference type="PROSITE" id="PS00856">
    <property type="entry name" value="GUANYLATE_KINASE_1"/>
    <property type="match status" value="1"/>
</dbReference>
<dbReference type="SUPFAM" id="SSF52540">
    <property type="entry name" value="P-loop containing nucleoside triphosphate hydrolases"/>
    <property type="match status" value="1"/>
</dbReference>
<proteinExistence type="predicted"/>
<dbReference type="GO" id="GO:0034330">
    <property type="term" value="P:cell junction organization"/>
    <property type="evidence" value="ECO:0007669"/>
    <property type="project" value="UniProtKB-ARBA"/>
</dbReference>
<keyword evidence="3" id="KW-0472">Membrane</keyword>
<evidence type="ECO:0000256" key="3">
    <source>
        <dbReference type="ARBA" id="ARBA00023136"/>
    </source>
</evidence>
<feature type="compositionally biased region" description="Polar residues" evidence="4">
    <location>
        <begin position="346"/>
        <end position="365"/>
    </location>
</feature>
<dbReference type="SMART" id="SM00072">
    <property type="entry name" value="GuKc"/>
    <property type="match status" value="1"/>
</dbReference>
<dbReference type="PROSITE" id="PS50020">
    <property type="entry name" value="WW_DOMAIN_2"/>
    <property type="match status" value="2"/>
</dbReference>
<name>A0A8R1TW35_ONCVO</name>
<dbReference type="EnsemblMetazoa" id="OVOC5714.1">
    <property type="protein sequence ID" value="OVOC5714.1"/>
    <property type="gene ID" value="WBGene00242523"/>
</dbReference>
<evidence type="ECO:0000256" key="1">
    <source>
        <dbReference type="ARBA" id="ARBA00004170"/>
    </source>
</evidence>
<dbReference type="FunFam" id="2.30.42.10:FF:000005">
    <property type="entry name" value="Membrane associated guanylate kinase, WW and PDZ domain containing 1"/>
    <property type="match status" value="1"/>
</dbReference>
<dbReference type="SMART" id="SM00456">
    <property type="entry name" value="WW"/>
    <property type="match status" value="2"/>
</dbReference>
<dbReference type="InterPro" id="IPR036020">
    <property type="entry name" value="WW_dom_sf"/>
</dbReference>
<dbReference type="GO" id="GO:0007165">
    <property type="term" value="P:signal transduction"/>
    <property type="evidence" value="ECO:0007669"/>
    <property type="project" value="TreeGrafter"/>
</dbReference>
<feature type="domain" description="Guanylate kinase-like" evidence="6">
    <location>
        <begin position="131"/>
        <end position="219"/>
    </location>
</feature>
<dbReference type="PROSITE" id="PS50106">
    <property type="entry name" value="PDZ"/>
    <property type="match status" value="4"/>
</dbReference>
<dbReference type="Proteomes" id="UP000024404">
    <property type="component" value="Unassembled WGS sequence"/>
</dbReference>
<reference evidence="8" key="2">
    <citation type="submission" date="2022-06" db="UniProtKB">
        <authorList>
            <consortium name="EnsemblMetazoa"/>
        </authorList>
    </citation>
    <scope>IDENTIFICATION</scope>
</reference>
<reference evidence="9" key="1">
    <citation type="submission" date="2013-10" db="EMBL/GenBank/DDBJ databases">
        <title>Genome sequencing of Onchocerca volvulus.</title>
        <authorList>
            <person name="Cotton J."/>
            <person name="Tsai J."/>
            <person name="Stanley E."/>
            <person name="Tracey A."/>
            <person name="Holroyd N."/>
            <person name="Lustigman S."/>
            <person name="Berriman M."/>
        </authorList>
    </citation>
    <scope>NUCLEOTIDE SEQUENCE</scope>
</reference>
<feature type="domain" description="PDZ" evidence="7">
    <location>
        <begin position="377"/>
        <end position="443"/>
    </location>
</feature>
<evidence type="ECO:0000259" key="7">
    <source>
        <dbReference type="PROSITE" id="PS50106"/>
    </source>
</evidence>
<dbReference type="Pfam" id="PF00595">
    <property type="entry name" value="PDZ"/>
    <property type="match status" value="4"/>
</dbReference>
<dbReference type="Pfam" id="PF00397">
    <property type="entry name" value="WW"/>
    <property type="match status" value="1"/>
</dbReference>
<dbReference type="Gene3D" id="2.20.70.10">
    <property type="match status" value="2"/>
</dbReference>
<dbReference type="GO" id="GO:0005912">
    <property type="term" value="C:adherens junction"/>
    <property type="evidence" value="ECO:0007669"/>
    <property type="project" value="EnsemblMetazoa"/>
</dbReference>
<evidence type="ECO:0000259" key="6">
    <source>
        <dbReference type="PROSITE" id="PS50052"/>
    </source>
</evidence>